<dbReference type="PANTHER" id="PTHR22550:SF5">
    <property type="entry name" value="LEUCINE ZIPPER PROTEIN 4"/>
    <property type="match status" value="1"/>
</dbReference>
<dbReference type="SMART" id="SM00327">
    <property type="entry name" value="VWA"/>
    <property type="match status" value="1"/>
</dbReference>
<dbReference type="SUPFAM" id="SSF53300">
    <property type="entry name" value="vWA-like"/>
    <property type="match status" value="1"/>
</dbReference>
<reference evidence="7 8" key="1">
    <citation type="journal article" date="2018" name="J. Microbiol.">
        <title>Baekduia soli gen. nov., sp. nov., a novel bacterium isolated from the soil of Baekdu Mountain and proposal of a novel family name, Baekduiaceae fam. nov.</title>
        <authorList>
            <person name="An D.S."/>
            <person name="Siddiqi M.Z."/>
            <person name="Kim K.H."/>
            <person name="Yu H.S."/>
            <person name="Im W.T."/>
        </authorList>
    </citation>
    <scope>NUCLEOTIDE SEQUENCE [LARGE SCALE GENOMIC DNA]</scope>
    <source>
        <strain evidence="7 8">BR7-21</strain>
    </source>
</reference>
<proteinExistence type="predicted"/>
<accession>A0A5B8UAT8</accession>
<keyword evidence="8" id="KW-1185">Reference proteome</keyword>
<evidence type="ECO:0000256" key="4">
    <source>
        <dbReference type="ARBA" id="ARBA00023136"/>
    </source>
</evidence>
<dbReference type="PANTHER" id="PTHR22550">
    <property type="entry name" value="SPORE GERMINATION PROTEIN"/>
    <property type="match status" value="1"/>
</dbReference>
<protein>
    <submittedName>
        <fullName evidence="7">VWA domain-containing protein</fullName>
    </submittedName>
</protein>
<dbReference type="InterPro" id="IPR002035">
    <property type="entry name" value="VWF_A"/>
</dbReference>
<evidence type="ECO:0000256" key="1">
    <source>
        <dbReference type="ARBA" id="ARBA00022475"/>
    </source>
</evidence>
<dbReference type="PROSITE" id="PS50234">
    <property type="entry name" value="VWFA"/>
    <property type="match status" value="1"/>
</dbReference>
<dbReference type="InterPro" id="IPR024163">
    <property type="entry name" value="Aerotolerance_reg_N"/>
</dbReference>
<dbReference type="KEGG" id="bsol:FSW04_23155"/>
<keyword evidence="1" id="KW-1003">Cell membrane</keyword>
<evidence type="ECO:0000256" key="3">
    <source>
        <dbReference type="ARBA" id="ARBA00022989"/>
    </source>
</evidence>
<dbReference type="AlphaFoldDB" id="A0A5B8UAT8"/>
<dbReference type="Gene3D" id="3.40.50.410">
    <property type="entry name" value="von Willebrand factor, type A domain"/>
    <property type="match status" value="1"/>
</dbReference>
<evidence type="ECO:0000313" key="7">
    <source>
        <dbReference type="EMBL" id="QEC50190.1"/>
    </source>
</evidence>
<keyword evidence="4 5" id="KW-0472">Membrane</keyword>
<keyword evidence="2 5" id="KW-0812">Transmembrane</keyword>
<evidence type="ECO:0000256" key="5">
    <source>
        <dbReference type="SAM" id="Phobius"/>
    </source>
</evidence>
<dbReference type="InterPro" id="IPR036465">
    <property type="entry name" value="vWFA_dom_sf"/>
</dbReference>
<evidence type="ECO:0000259" key="6">
    <source>
        <dbReference type="PROSITE" id="PS50234"/>
    </source>
</evidence>
<dbReference type="Pfam" id="PF07584">
    <property type="entry name" value="BatA"/>
    <property type="match status" value="1"/>
</dbReference>
<dbReference type="Pfam" id="PF13519">
    <property type="entry name" value="VWA_2"/>
    <property type="match status" value="1"/>
</dbReference>
<dbReference type="InterPro" id="IPR050768">
    <property type="entry name" value="UPF0353/GerABKA_families"/>
</dbReference>
<feature type="transmembrane region" description="Helical" evidence="5">
    <location>
        <begin position="293"/>
        <end position="316"/>
    </location>
</feature>
<dbReference type="OrthoDB" id="8882959at2"/>
<evidence type="ECO:0000313" key="8">
    <source>
        <dbReference type="Proteomes" id="UP000321805"/>
    </source>
</evidence>
<sequence>MSFAAPLILIALVVVPALAVWYAGLQRRRRRAAAAFAAPLLAASVAPARPRWRRHVPVLFFAVAIAALVVAAARPQRTVAVPVEQAQIMLLTDVSGSMLATDVKPNRLTAVRRAAQAFIDSVPGQVKVGVMAFNQTPQVLASPTTDRDALTAALGRLQSHGGTATGEAIQTAVRVLRQAVPTDGRKPPSAIVLLSDGVSTRGVDPVAAAQAAGRLKIPIYTVALGTANGTITVPRPGGRGTEVRRVPPDPQALARVAQVSGGRATTAADAASLKQVYERLGSQLSHKKVPREITAGFAGAGLALLALGSALSLRWFGRLI</sequence>
<feature type="domain" description="VWFA" evidence="6">
    <location>
        <begin position="87"/>
        <end position="280"/>
    </location>
</feature>
<evidence type="ECO:0000256" key="2">
    <source>
        <dbReference type="ARBA" id="ARBA00022692"/>
    </source>
</evidence>
<gene>
    <name evidence="7" type="ORF">FSW04_23155</name>
</gene>
<keyword evidence="3 5" id="KW-1133">Transmembrane helix</keyword>
<dbReference type="EMBL" id="CP042430">
    <property type="protein sequence ID" value="QEC50190.1"/>
    <property type="molecule type" value="Genomic_DNA"/>
</dbReference>
<dbReference type="Proteomes" id="UP000321805">
    <property type="component" value="Chromosome"/>
</dbReference>
<dbReference type="RefSeq" id="WP_146922559.1">
    <property type="nucleotide sequence ID" value="NZ_CP042430.1"/>
</dbReference>
<feature type="transmembrane region" description="Helical" evidence="5">
    <location>
        <begin position="55"/>
        <end position="73"/>
    </location>
</feature>
<feature type="transmembrane region" description="Helical" evidence="5">
    <location>
        <begin position="6"/>
        <end position="25"/>
    </location>
</feature>
<organism evidence="7 8">
    <name type="scientific">Baekduia soli</name>
    <dbReference type="NCBI Taxonomy" id="496014"/>
    <lineage>
        <taxon>Bacteria</taxon>
        <taxon>Bacillati</taxon>
        <taxon>Actinomycetota</taxon>
        <taxon>Thermoleophilia</taxon>
        <taxon>Solirubrobacterales</taxon>
        <taxon>Baekduiaceae</taxon>
        <taxon>Baekduia</taxon>
    </lineage>
</organism>
<name>A0A5B8UAT8_9ACTN</name>